<feature type="transmembrane region" description="Helical" evidence="7">
    <location>
        <begin position="12"/>
        <end position="32"/>
    </location>
</feature>
<keyword evidence="3" id="KW-1003">Cell membrane</keyword>
<keyword evidence="5 7" id="KW-1133">Transmembrane helix</keyword>
<protein>
    <submittedName>
        <fullName evidence="8">Hemolysin III family protein</fullName>
    </submittedName>
</protein>
<feature type="transmembrane region" description="Helical" evidence="7">
    <location>
        <begin position="187"/>
        <end position="207"/>
    </location>
</feature>
<dbReference type="EMBL" id="JBAKAZ010000030">
    <property type="protein sequence ID" value="MEL0629784.1"/>
    <property type="molecule type" value="Genomic_DNA"/>
</dbReference>
<gene>
    <name evidence="8" type="ORF">V6256_09195</name>
</gene>
<dbReference type="NCBIfam" id="TIGR01065">
    <property type="entry name" value="hlyIII"/>
    <property type="match status" value="1"/>
</dbReference>
<feature type="transmembrane region" description="Helical" evidence="7">
    <location>
        <begin position="38"/>
        <end position="56"/>
    </location>
</feature>
<evidence type="ECO:0000256" key="6">
    <source>
        <dbReference type="ARBA" id="ARBA00023136"/>
    </source>
</evidence>
<evidence type="ECO:0000256" key="4">
    <source>
        <dbReference type="ARBA" id="ARBA00022692"/>
    </source>
</evidence>
<evidence type="ECO:0000256" key="1">
    <source>
        <dbReference type="ARBA" id="ARBA00004651"/>
    </source>
</evidence>
<feature type="transmembrane region" description="Helical" evidence="7">
    <location>
        <begin position="156"/>
        <end position="175"/>
    </location>
</feature>
<comment type="subcellular location">
    <subcellularLocation>
        <location evidence="1">Cell membrane</location>
        <topology evidence="1">Multi-pass membrane protein</topology>
    </subcellularLocation>
</comment>
<proteinExistence type="inferred from homology"/>
<feature type="transmembrane region" description="Helical" evidence="7">
    <location>
        <begin position="77"/>
        <end position="95"/>
    </location>
</feature>
<dbReference type="Proteomes" id="UP001369082">
    <property type="component" value="Unassembled WGS sequence"/>
</dbReference>
<accession>A0ABU9GR51</accession>
<name>A0ABU9GR51_9GAMM</name>
<keyword evidence="9" id="KW-1185">Reference proteome</keyword>
<dbReference type="InterPro" id="IPR004254">
    <property type="entry name" value="AdipoR/HlyIII-related"/>
</dbReference>
<evidence type="ECO:0000313" key="8">
    <source>
        <dbReference type="EMBL" id="MEL0629784.1"/>
    </source>
</evidence>
<dbReference type="Pfam" id="PF03006">
    <property type="entry name" value="HlyIII"/>
    <property type="match status" value="1"/>
</dbReference>
<sequence>MYSGEKLNSISHLIGTILALIGFGVLLTLAIQEGHWRIILSFTVFGLTLIMLYSMSTLYHSFRTSSLKRCFQKLDHACIYLLIAGSYGPYMLLSLKGDDGLLMLAVVWALAIVGLALDLLVSKRIEWLQVIIYLAMGWVCALKYPALMLAIPGPGITWLTIGGVAYTVGVIFYVLDDMKRLKHAHGIWHFFVLAGSISHFISIAFYVR</sequence>
<feature type="transmembrane region" description="Helical" evidence="7">
    <location>
        <begin position="101"/>
        <end position="121"/>
    </location>
</feature>
<dbReference type="RefSeq" id="WP_341597917.1">
    <property type="nucleotide sequence ID" value="NZ_JBAKAZ010000030.1"/>
</dbReference>
<organism evidence="8 9">
    <name type="scientific">Psychromonas aquatilis</name>
    <dbReference type="NCBI Taxonomy" id="2005072"/>
    <lineage>
        <taxon>Bacteria</taxon>
        <taxon>Pseudomonadati</taxon>
        <taxon>Pseudomonadota</taxon>
        <taxon>Gammaproteobacteria</taxon>
        <taxon>Alteromonadales</taxon>
        <taxon>Psychromonadaceae</taxon>
        <taxon>Psychromonas</taxon>
    </lineage>
</organism>
<dbReference type="InterPro" id="IPR005744">
    <property type="entry name" value="Hy-lIII"/>
</dbReference>
<comment type="caution">
    <text evidence="8">The sequence shown here is derived from an EMBL/GenBank/DDBJ whole genome shotgun (WGS) entry which is preliminary data.</text>
</comment>
<evidence type="ECO:0000256" key="3">
    <source>
        <dbReference type="ARBA" id="ARBA00022475"/>
    </source>
</evidence>
<keyword evidence="6 7" id="KW-0472">Membrane</keyword>
<comment type="similarity">
    <text evidence="2">Belongs to the UPF0073 (Hly-III) family.</text>
</comment>
<evidence type="ECO:0000256" key="2">
    <source>
        <dbReference type="ARBA" id="ARBA00008488"/>
    </source>
</evidence>
<dbReference type="PANTHER" id="PTHR20855">
    <property type="entry name" value="ADIPOR/PROGESTIN RECEPTOR-RELATED"/>
    <property type="match status" value="1"/>
</dbReference>
<evidence type="ECO:0000256" key="7">
    <source>
        <dbReference type="SAM" id="Phobius"/>
    </source>
</evidence>
<evidence type="ECO:0000313" key="9">
    <source>
        <dbReference type="Proteomes" id="UP001369082"/>
    </source>
</evidence>
<reference evidence="8 9" key="1">
    <citation type="submission" date="2024-02" db="EMBL/GenBank/DDBJ databases">
        <title>Bacteria isolated from the canopy kelp, Nereocystis luetkeana.</title>
        <authorList>
            <person name="Pfister C.A."/>
            <person name="Younker I.T."/>
            <person name="Light S.H."/>
        </authorList>
    </citation>
    <scope>NUCLEOTIDE SEQUENCE [LARGE SCALE GENOMIC DNA]</scope>
    <source>
        <strain evidence="8 9">TI.1.05</strain>
    </source>
</reference>
<feature type="transmembrane region" description="Helical" evidence="7">
    <location>
        <begin position="130"/>
        <end position="150"/>
    </location>
</feature>
<keyword evidence="4 7" id="KW-0812">Transmembrane</keyword>
<evidence type="ECO:0000256" key="5">
    <source>
        <dbReference type="ARBA" id="ARBA00022989"/>
    </source>
</evidence>
<dbReference type="PANTHER" id="PTHR20855:SF3">
    <property type="entry name" value="LD03007P"/>
    <property type="match status" value="1"/>
</dbReference>